<sequence>MKASQRSLLLLEQCFTMTQMKQIQSHLAVSGTLLDPYAAGRIVAFCAVRDFSYAHRFFQHLPHLCRTAFVCNTMIKALVDEKEHESALALYKRMVTDYGFLPNNYTLSFLLTACTQLGDVCSGSIYHCQAIRLGWESYDFVQNGLIHLYVTCNVLESARRIFDASVNRDVVTWTALINGCVKSDQVEVARNLFDEMPDKNAVSWSAMINGYVQAGLFREALELFNAMQTLSGLRPSHAGVVGALTACAFLGALDQGRWIHAYVDRTKMKLDRILGTALIDMYSKCGCVDAARRVFEEMEERDVFAFTSLISCLANHGHSKDAIELFGRMLTEGVAPNEVTFICVLSSCSRMGMVDHGLEIFRSMSKEYGIEPGVQHYGCLVDLLGRAGMLEEAKQVVRGMPMEPDSYVLGALLNGCRVHGDVELGRELVESIIQRKLDHGGVHVLLSNMYASTSQWDDVVKVRKGMEENRVKKVPGCSSIEVNGEVREFVVGDRSVALVEEVVPLLCWIEKHLKSLRLEEEGGAGVAENCFF</sequence>
<gene>
    <name evidence="4" type="primary">LOC115738552</name>
</gene>
<dbReference type="SUPFAM" id="SSF48452">
    <property type="entry name" value="TPR-like"/>
    <property type="match status" value="1"/>
</dbReference>
<protein>
    <submittedName>
        <fullName evidence="4">Pentatricopeptide repeat-containing protein At5g66520-like</fullName>
    </submittedName>
</protein>
<organism evidence="3 4">
    <name type="scientific">Rhodamnia argentea</name>
    <dbReference type="NCBI Taxonomy" id="178133"/>
    <lineage>
        <taxon>Eukaryota</taxon>
        <taxon>Viridiplantae</taxon>
        <taxon>Streptophyta</taxon>
        <taxon>Embryophyta</taxon>
        <taxon>Tracheophyta</taxon>
        <taxon>Spermatophyta</taxon>
        <taxon>Magnoliopsida</taxon>
        <taxon>eudicotyledons</taxon>
        <taxon>Gunneridae</taxon>
        <taxon>Pentapetalae</taxon>
        <taxon>rosids</taxon>
        <taxon>malvids</taxon>
        <taxon>Myrtales</taxon>
        <taxon>Myrtaceae</taxon>
        <taxon>Myrtoideae</taxon>
        <taxon>Myrteae</taxon>
        <taxon>Australasian group</taxon>
        <taxon>Rhodamnia</taxon>
    </lineage>
</organism>
<dbReference type="InterPro" id="IPR011990">
    <property type="entry name" value="TPR-like_helical_dom_sf"/>
</dbReference>
<evidence type="ECO:0000256" key="1">
    <source>
        <dbReference type="ARBA" id="ARBA00022737"/>
    </source>
</evidence>
<dbReference type="InterPro" id="IPR046960">
    <property type="entry name" value="PPR_At4g14850-like_plant"/>
</dbReference>
<dbReference type="Gene3D" id="1.25.40.10">
    <property type="entry name" value="Tetratricopeptide repeat domain"/>
    <property type="match status" value="3"/>
</dbReference>
<proteinExistence type="predicted"/>
<dbReference type="NCBIfam" id="TIGR00756">
    <property type="entry name" value="PPR"/>
    <property type="match status" value="6"/>
</dbReference>
<keyword evidence="1" id="KW-0677">Repeat</keyword>
<evidence type="ECO:0000256" key="2">
    <source>
        <dbReference type="PROSITE-ProRule" id="PRU00708"/>
    </source>
</evidence>
<dbReference type="Pfam" id="PF20431">
    <property type="entry name" value="E_motif"/>
    <property type="match status" value="1"/>
</dbReference>
<dbReference type="PROSITE" id="PS51375">
    <property type="entry name" value="PPR"/>
    <property type="match status" value="4"/>
</dbReference>
<reference evidence="3" key="1">
    <citation type="submission" date="2025-05" db="UniProtKB">
        <authorList>
            <consortium name="RefSeq"/>
        </authorList>
    </citation>
    <scope>NUCLEOTIDE SEQUENCE [LARGE SCALE GENOMIC DNA]</scope>
</reference>
<accession>A0ABM3H348</accession>
<name>A0ABM3H348_9MYRT</name>
<feature type="repeat" description="PPR" evidence="2">
    <location>
        <begin position="302"/>
        <end position="336"/>
    </location>
</feature>
<dbReference type="PANTHER" id="PTHR47926">
    <property type="entry name" value="PENTATRICOPEPTIDE REPEAT-CONTAINING PROTEIN"/>
    <property type="match status" value="1"/>
</dbReference>
<dbReference type="InterPro" id="IPR046848">
    <property type="entry name" value="E_motif"/>
</dbReference>
<dbReference type="RefSeq" id="XP_048131018.1">
    <property type="nucleotide sequence ID" value="XM_048275061.1"/>
</dbReference>
<keyword evidence="3" id="KW-1185">Reference proteome</keyword>
<dbReference type="Proteomes" id="UP000827889">
    <property type="component" value="Chromosome 2"/>
</dbReference>
<reference evidence="4" key="2">
    <citation type="submission" date="2025-08" db="UniProtKB">
        <authorList>
            <consortium name="RefSeq"/>
        </authorList>
    </citation>
    <scope>IDENTIFICATION</scope>
    <source>
        <tissue evidence="4">Leaf</tissue>
    </source>
</reference>
<dbReference type="Pfam" id="PF13041">
    <property type="entry name" value="PPR_2"/>
    <property type="match status" value="3"/>
</dbReference>
<dbReference type="PANTHER" id="PTHR47926:SF416">
    <property type="entry name" value="(WILD MALAYSIAN BANANA) HYPOTHETICAL PROTEIN"/>
    <property type="match status" value="1"/>
</dbReference>
<feature type="repeat" description="PPR" evidence="2">
    <location>
        <begin position="271"/>
        <end position="301"/>
    </location>
</feature>
<evidence type="ECO:0000313" key="3">
    <source>
        <dbReference type="Proteomes" id="UP000827889"/>
    </source>
</evidence>
<dbReference type="Pfam" id="PF01535">
    <property type="entry name" value="PPR"/>
    <property type="match status" value="2"/>
</dbReference>
<feature type="repeat" description="PPR" evidence="2">
    <location>
        <begin position="337"/>
        <end position="372"/>
    </location>
</feature>
<feature type="repeat" description="PPR" evidence="2">
    <location>
        <begin position="169"/>
        <end position="203"/>
    </location>
</feature>
<evidence type="ECO:0000313" key="4">
    <source>
        <dbReference type="RefSeq" id="XP_048131018.1"/>
    </source>
</evidence>
<dbReference type="GeneID" id="115738552"/>
<dbReference type="InterPro" id="IPR002885">
    <property type="entry name" value="PPR_rpt"/>
</dbReference>